<accession>A0ABV5BF90</accession>
<reference evidence="2 3" key="1">
    <citation type="submission" date="2024-09" db="EMBL/GenBank/DDBJ databases">
        <authorList>
            <person name="Ruan L."/>
        </authorList>
    </citation>
    <scope>NUCLEOTIDE SEQUENCE [LARGE SCALE GENOMIC DNA]</scope>
    <source>
        <strain evidence="2 3">D33</strain>
    </source>
</reference>
<evidence type="ECO:0000313" key="2">
    <source>
        <dbReference type="EMBL" id="MFB5683514.1"/>
    </source>
</evidence>
<comment type="caution">
    <text evidence="2">The sequence shown here is derived from an EMBL/GenBank/DDBJ whole genome shotgun (WGS) entry which is preliminary data.</text>
</comment>
<evidence type="ECO:0000313" key="3">
    <source>
        <dbReference type="Proteomes" id="UP001580407"/>
    </source>
</evidence>
<name>A0ABV5BF90_9BACL</name>
<dbReference type="EMBL" id="JBHILM010000027">
    <property type="protein sequence ID" value="MFB5683514.1"/>
    <property type="molecule type" value="Genomic_DNA"/>
</dbReference>
<organism evidence="2 3">
    <name type="scientific">Paenibacillus terreus</name>
    <dbReference type="NCBI Taxonomy" id="1387834"/>
    <lineage>
        <taxon>Bacteria</taxon>
        <taxon>Bacillati</taxon>
        <taxon>Bacillota</taxon>
        <taxon>Bacilli</taxon>
        <taxon>Bacillales</taxon>
        <taxon>Paenibacillaceae</taxon>
        <taxon>Paenibacillus</taxon>
    </lineage>
</organism>
<proteinExistence type="predicted"/>
<feature type="compositionally biased region" description="Basic and acidic residues" evidence="1">
    <location>
        <begin position="35"/>
        <end position="60"/>
    </location>
</feature>
<feature type="region of interest" description="Disordered" evidence="1">
    <location>
        <begin position="22"/>
        <end position="60"/>
    </location>
</feature>
<protein>
    <submittedName>
        <fullName evidence="2">Uncharacterized protein</fullName>
    </submittedName>
</protein>
<evidence type="ECO:0000256" key="1">
    <source>
        <dbReference type="SAM" id="MobiDB-lite"/>
    </source>
</evidence>
<keyword evidence="3" id="KW-1185">Reference proteome</keyword>
<dbReference type="Proteomes" id="UP001580407">
    <property type="component" value="Unassembled WGS sequence"/>
</dbReference>
<sequence length="60" mass="6605">MATSRQHQEAHGIGQIEKQLNRQAEAAAQIQGGSETDREINEASMKKDSAVKEEADPEQK</sequence>
<gene>
    <name evidence="2" type="ORF">ACE3NQ_21590</name>
</gene>
<dbReference type="RefSeq" id="WP_375527240.1">
    <property type="nucleotide sequence ID" value="NZ_JBHILM010000027.1"/>
</dbReference>